<dbReference type="Proteomes" id="UP000253792">
    <property type="component" value="Unassembled WGS sequence"/>
</dbReference>
<keyword evidence="2" id="KW-0238">DNA-binding</keyword>
<dbReference type="InterPro" id="IPR000524">
    <property type="entry name" value="Tscrpt_reg_HTH_GntR"/>
</dbReference>
<dbReference type="PROSITE" id="PS50949">
    <property type="entry name" value="HTH_GNTR"/>
    <property type="match status" value="1"/>
</dbReference>
<dbReference type="AlphaFoldDB" id="A0A369L757"/>
<evidence type="ECO:0000313" key="5">
    <source>
        <dbReference type="EMBL" id="RDB55064.1"/>
    </source>
</evidence>
<dbReference type="InterPro" id="IPR036388">
    <property type="entry name" value="WH-like_DNA-bd_sf"/>
</dbReference>
<dbReference type="SMART" id="SM00345">
    <property type="entry name" value="HTH_GNTR"/>
    <property type="match status" value="1"/>
</dbReference>
<protein>
    <submittedName>
        <fullName evidence="5">GntR family transcriptional regulator</fullName>
    </submittedName>
</protein>
<dbReference type="Gene3D" id="1.10.10.10">
    <property type="entry name" value="Winged helix-like DNA-binding domain superfamily/Winged helix DNA-binding domain"/>
    <property type="match status" value="1"/>
</dbReference>
<organism evidence="5 6">
    <name type="scientific">Senegalimassilia anaerobia</name>
    <dbReference type="NCBI Taxonomy" id="1473216"/>
    <lineage>
        <taxon>Bacteria</taxon>
        <taxon>Bacillati</taxon>
        <taxon>Actinomycetota</taxon>
        <taxon>Coriobacteriia</taxon>
        <taxon>Coriobacteriales</taxon>
        <taxon>Coriobacteriaceae</taxon>
        <taxon>Senegalimassilia</taxon>
    </lineage>
</organism>
<reference evidence="5 6" key="1">
    <citation type="journal article" date="2018" name="Elife">
        <title>Discovery and characterization of a prevalent human gut bacterial enzyme sufficient for the inactivation of a family of plant toxins.</title>
        <authorList>
            <person name="Koppel N."/>
            <person name="Bisanz J.E."/>
            <person name="Pandelia M.E."/>
            <person name="Turnbaugh P.J."/>
            <person name="Balskus E.P."/>
        </authorList>
    </citation>
    <scope>NUCLEOTIDE SEQUENCE [LARGE SCALE GENOMIC DNA]</scope>
    <source>
        <strain evidence="6">anaerobia AP69FAA</strain>
    </source>
</reference>
<keyword evidence="3" id="KW-0804">Transcription</keyword>
<feature type="domain" description="HTH gntR-type" evidence="4">
    <location>
        <begin position="30"/>
        <end position="98"/>
    </location>
</feature>
<evidence type="ECO:0000313" key="6">
    <source>
        <dbReference type="Proteomes" id="UP000253792"/>
    </source>
</evidence>
<dbReference type="GO" id="GO:0003677">
    <property type="term" value="F:DNA binding"/>
    <property type="evidence" value="ECO:0007669"/>
    <property type="project" value="UniProtKB-KW"/>
</dbReference>
<keyword evidence="6" id="KW-1185">Reference proteome</keyword>
<dbReference type="CDD" id="cd07377">
    <property type="entry name" value="WHTH_GntR"/>
    <property type="match status" value="1"/>
</dbReference>
<dbReference type="SUPFAM" id="SSF46785">
    <property type="entry name" value="Winged helix' DNA-binding domain"/>
    <property type="match status" value="1"/>
</dbReference>
<dbReference type="GO" id="GO:0003700">
    <property type="term" value="F:DNA-binding transcription factor activity"/>
    <property type="evidence" value="ECO:0007669"/>
    <property type="project" value="InterPro"/>
</dbReference>
<evidence type="ECO:0000256" key="2">
    <source>
        <dbReference type="ARBA" id="ARBA00023125"/>
    </source>
</evidence>
<dbReference type="InterPro" id="IPR036390">
    <property type="entry name" value="WH_DNA-bd_sf"/>
</dbReference>
<dbReference type="OrthoDB" id="4307011at2"/>
<sequence>MTAISNTRQTGESALVADKGLITIDEESGIPIWMQLRNRLVYLVVSGAFPPGMKLPTVRDLSSSLKVNYNTVSKVYRDIEKDGYVITRRGKGTFVAEINSNGYEAQDAKAAVDMLIDKFLEQCKELGLSEADAAAAVAKRAGGMFV</sequence>
<name>A0A369L757_9ACTN</name>
<gene>
    <name evidence="5" type="ORF">C1880_07515</name>
</gene>
<evidence type="ECO:0000256" key="1">
    <source>
        <dbReference type="ARBA" id="ARBA00023015"/>
    </source>
</evidence>
<dbReference type="EMBL" id="PPTP01000006">
    <property type="protein sequence ID" value="RDB55064.1"/>
    <property type="molecule type" value="Genomic_DNA"/>
</dbReference>
<dbReference type="RefSeq" id="WP_114620930.1">
    <property type="nucleotide sequence ID" value="NZ_DBFBEK010000005.1"/>
</dbReference>
<keyword evidence="1" id="KW-0805">Transcription regulation</keyword>
<dbReference type="Pfam" id="PF00392">
    <property type="entry name" value="GntR"/>
    <property type="match status" value="1"/>
</dbReference>
<evidence type="ECO:0000259" key="4">
    <source>
        <dbReference type="PROSITE" id="PS50949"/>
    </source>
</evidence>
<proteinExistence type="predicted"/>
<comment type="caution">
    <text evidence="5">The sequence shown here is derived from an EMBL/GenBank/DDBJ whole genome shotgun (WGS) entry which is preliminary data.</text>
</comment>
<dbReference type="PANTHER" id="PTHR38445:SF9">
    <property type="entry name" value="HTH-TYPE TRANSCRIPTIONAL REPRESSOR YTRA"/>
    <property type="match status" value="1"/>
</dbReference>
<evidence type="ECO:0000256" key="3">
    <source>
        <dbReference type="ARBA" id="ARBA00023163"/>
    </source>
</evidence>
<dbReference type="PANTHER" id="PTHR38445">
    <property type="entry name" value="HTH-TYPE TRANSCRIPTIONAL REPRESSOR YTRA"/>
    <property type="match status" value="1"/>
</dbReference>
<accession>A0A369L757</accession>